<protein>
    <submittedName>
        <fullName evidence="1">Uncharacterized protein</fullName>
    </submittedName>
</protein>
<dbReference type="RefSeq" id="WP_188802843.1">
    <property type="nucleotide sequence ID" value="NZ_BMOK01000007.1"/>
</dbReference>
<evidence type="ECO:0000313" key="2">
    <source>
        <dbReference type="Proteomes" id="UP000654670"/>
    </source>
</evidence>
<dbReference type="EMBL" id="BMOK01000007">
    <property type="protein sequence ID" value="GGL54872.1"/>
    <property type="molecule type" value="Genomic_DNA"/>
</dbReference>
<gene>
    <name evidence="1" type="ORF">GCM10007968_18670</name>
</gene>
<sequence>MTSSEINFEPLYFGTGQNYLDIFSLRYRWFGAVWKVRAETTILLRYAFADNEEVAKAKIQSGESAKRDDAHLEEIYKFIRNTQKDEDWGKRSRLHLFGVRESPWKKMKPGWYIVRSRKQYPLYISAVHVKRFSTWLNHTAVCENQKDVSDFIQKVNRTHHIKLLEVFPKNDENDSID</sequence>
<reference evidence="1" key="1">
    <citation type="journal article" date="2014" name="Int. J. Syst. Evol. Microbiol.">
        <title>Complete genome sequence of Corynebacterium casei LMG S-19264T (=DSM 44701T), isolated from a smear-ripened cheese.</title>
        <authorList>
            <consortium name="US DOE Joint Genome Institute (JGI-PGF)"/>
            <person name="Walter F."/>
            <person name="Albersmeier A."/>
            <person name="Kalinowski J."/>
            <person name="Ruckert C."/>
        </authorList>
    </citation>
    <scope>NUCLEOTIDE SEQUENCE</scope>
    <source>
        <strain evidence="1">JCM 15325</strain>
    </source>
</reference>
<reference evidence="1" key="2">
    <citation type="submission" date="2020-09" db="EMBL/GenBank/DDBJ databases">
        <authorList>
            <person name="Sun Q."/>
            <person name="Ohkuma M."/>
        </authorList>
    </citation>
    <scope>NUCLEOTIDE SEQUENCE</scope>
    <source>
        <strain evidence="1">JCM 15325</strain>
    </source>
</reference>
<organism evidence="1 2">
    <name type="scientific">Sporolactobacillus putidus</name>
    <dbReference type="NCBI Taxonomy" id="492735"/>
    <lineage>
        <taxon>Bacteria</taxon>
        <taxon>Bacillati</taxon>
        <taxon>Bacillota</taxon>
        <taxon>Bacilli</taxon>
        <taxon>Bacillales</taxon>
        <taxon>Sporolactobacillaceae</taxon>
        <taxon>Sporolactobacillus</taxon>
    </lineage>
</organism>
<proteinExistence type="predicted"/>
<dbReference type="AlphaFoldDB" id="A0A917S2Z2"/>
<keyword evidence="2" id="KW-1185">Reference proteome</keyword>
<accession>A0A917S2Z2</accession>
<evidence type="ECO:0000313" key="1">
    <source>
        <dbReference type="EMBL" id="GGL54872.1"/>
    </source>
</evidence>
<name>A0A917S2Z2_9BACL</name>
<comment type="caution">
    <text evidence="1">The sequence shown here is derived from an EMBL/GenBank/DDBJ whole genome shotgun (WGS) entry which is preliminary data.</text>
</comment>
<dbReference type="Proteomes" id="UP000654670">
    <property type="component" value="Unassembled WGS sequence"/>
</dbReference>